<gene>
    <name evidence="6" type="ORF">K431DRAFT_218609</name>
</gene>
<dbReference type="OrthoDB" id="30195at2759"/>
<dbReference type="PANTHER" id="PTHR44267:SF1">
    <property type="entry name" value="WD REPEAT-CONTAINING PROTEIN 43"/>
    <property type="match status" value="1"/>
</dbReference>
<evidence type="ECO:0000313" key="6">
    <source>
        <dbReference type="EMBL" id="KAF2724136.1"/>
    </source>
</evidence>
<dbReference type="PANTHER" id="PTHR44267">
    <property type="entry name" value="WD REPEAT-CONTAINING PROTEIN 43"/>
    <property type="match status" value="1"/>
</dbReference>
<accession>A0A9P4QFV9</accession>
<evidence type="ECO:0000256" key="2">
    <source>
        <dbReference type="ARBA" id="ARBA00023242"/>
    </source>
</evidence>
<reference evidence="6" key="1">
    <citation type="journal article" date="2020" name="Stud. Mycol.">
        <title>101 Dothideomycetes genomes: a test case for predicting lifestyles and emergence of pathogens.</title>
        <authorList>
            <person name="Haridas S."/>
            <person name="Albert R."/>
            <person name="Binder M."/>
            <person name="Bloem J."/>
            <person name="Labutti K."/>
            <person name="Salamov A."/>
            <person name="Andreopoulos B."/>
            <person name="Baker S."/>
            <person name="Barry K."/>
            <person name="Bills G."/>
            <person name="Bluhm B."/>
            <person name="Cannon C."/>
            <person name="Castanera R."/>
            <person name="Culley D."/>
            <person name="Daum C."/>
            <person name="Ezra D."/>
            <person name="Gonzalez J."/>
            <person name="Henrissat B."/>
            <person name="Kuo A."/>
            <person name="Liang C."/>
            <person name="Lipzen A."/>
            <person name="Lutzoni F."/>
            <person name="Magnuson J."/>
            <person name="Mondo S."/>
            <person name="Nolan M."/>
            <person name="Ohm R."/>
            <person name="Pangilinan J."/>
            <person name="Park H.-J."/>
            <person name="Ramirez L."/>
            <person name="Alfaro M."/>
            <person name="Sun H."/>
            <person name="Tritt A."/>
            <person name="Yoshinaga Y."/>
            <person name="Zwiers L.-H."/>
            <person name="Turgeon B."/>
            <person name="Goodwin S."/>
            <person name="Spatafora J."/>
            <person name="Crous P."/>
            <person name="Grigoriev I."/>
        </authorList>
    </citation>
    <scope>NUCLEOTIDE SEQUENCE</scope>
    <source>
        <strain evidence="6">CBS 116435</strain>
    </source>
</reference>
<sequence>MSTTKRSRARPSGVSTVANPSSKRRKTTENNHVLEKKGLGFLVDEDARSRKRLDAKLTNGVQASKTSRPDESRVKVAPTSDAQENGQESSDGEDHGEALSQDASDADEEDSHVEASKPATNGHHHSDDSDSENGDVHMGDAALDPPARNEAEENSVLEEPSFADLLQSRYPGTIDVQSAAPFSGNLQLNVDGSGQRALAPPSGTSLTTVLTQALKTDDRDLLESCLHMTDVPSIRSTIQRLPSQHVGTLLERLAERMHKRPGRVGALMVWVQWSLVAHGAFLASQPDIMKRVRSLHYVVKERASGLQSLLHLRGKLDMLSAQLELRRDMQAASRAANANDEEEEEGIIYVDGQEDDWSESEDDAERPALINAPGSKRAKGQTPVRKTDDSAPDYLPNGISHDSESEESEDEDEMEGVIDDEAEEASDDGEGSSAEEDSSASESNEDEDDLSSDEESEVSVQQPDYKKLNRKR</sequence>
<comment type="subcellular location">
    <subcellularLocation>
        <location evidence="1">Nucleus</location>
    </subcellularLocation>
</comment>
<evidence type="ECO:0000256" key="4">
    <source>
        <dbReference type="SAM" id="MobiDB-lite"/>
    </source>
</evidence>
<dbReference type="Proteomes" id="UP000799441">
    <property type="component" value="Unassembled WGS sequence"/>
</dbReference>
<evidence type="ECO:0000313" key="7">
    <source>
        <dbReference type="Proteomes" id="UP000799441"/>
    </source>
</evidence>
<feature type="compositionally biased region" description="Acidic residues" evidence="4">
    <location>
        <begin position="353"/>
        <end position="364"/>
    </location>
</feature>
<keyword evidence="7" id="KW-1185">Reference proteome</keyword>
<feature type="compositionally biased region" description="Acidic residues" evidence="4">
    <location>
        <begin position="404"/>
        <end position="457"/>
    </location>
</feature>
<feature type="region of interest" description="Disordered" evidence="4">
    <location>
        <begin position="1"/>
        <end position="159"/>
    </location>
</feature>
<comment type="similarity">
    <text evidence="3">Belongs to the UTP5 family.</text>
</comment>
<feature type="region of interest" description="Disordered" evidence="4">
    <location>
        <begin position="353"/>
        <end position="472"/>
    </location>
</feature>
<feature type="domain" description="Small-subunit processome Utp12" evidence="5">
    <location>
        <begin position="218"/>
        <end position="320"/>
    </location>
</feature>
<dbReference type="GO" id="GO:0000462">
    <property type="term" value="P:maturation of SSU-rRNA from tricistronic rRNA transcript (SSU-rRNA, 5.8S rRNA, LSU-rRNA)"/>
    <property type="evidence" value="ECO:0007669"/>
    <property type="project" value="TreeGrafter"/>
</dbReference>
<protein>
    <submittedName>
        <fullName evidence="6">NUC189-domain-containing protein</fullName>
    </submittedName>
</protein>
<dbReference type="GO" id="GO:0005730">
    <property type="term" value="C:nucleolus"/>
    <property type="evidence" value="ECO:0007669"/>
    <property type="project" value="TreeGrafter"/>
</dbReference>
<dbReference type="InterPro" id="IPR052414">
    <property type="entry name" value="U3_snoRNA-assoc_WDR"/>
</dbReference>
<evidence type="ECO:0000256" key="1">
    <source>
        <dbReference type="ARBA" id="ARBA00004123"/>
    </source>
</evidence>
<feature type="compositionally biased region" description="Basic and acidic residues" evidence="4">
    <location>
        <begin position="124"/>
        <end position="138"/>
    </location>
</feature>
<dbReference type="Pfam" id="PF04003">
    <property type="entry name" value="Utp12"/>
    <property type="match status" value="1"/>
</dbReference>
<comment type="caution">
    <text evidence="6">The sequence shown here is derived from an EMBL/GenBank/DDBJ whole genome shotgun (WGS) entry which is preliminary data.</text>
</comment>
<keyword evidence="2" id="KW-0539">Nucleus</keyword>
<proteinExistence type="inferred from homology"/>
<evidence type="ECO:0000256" key="3">
    <source>
        <dbReference type="ARBA" id="ARBA00038335"/>
    </source>
</evidence>
<organism evidence="6 7">
    <name type="scientific">Polychaeton citri CBS 116435</name>
    <dbReference type="NCBI Taxonomy" id="1314669"/>
    <lineage>
        <taxon>Eukaryota</taxon>
        <taxon>Fungi</taxon>
        <taxon>Dikarya</taxon>
        <taxon>Ascomycota</taxon>
        <taxon>Pezizomycotina</taxon>
        <taxon>Dothideomycetes</taxon>
        <taxon>Dothideomycetidae</taxon>
        <taxon>Capnodiales</taxon>
        <taxon>Capnodiaceae</taxon>
        <taxon>Polychaeton</taxon>
    </lineage>
</organism>
<name>A0A9P4QFV9_9PEZI</name>
<feature type="compositionally biased region" description="Polar residues" evidence="4">
    <location>
        <begin position="80"/>
        <end position="89"/>
    </location>
</feature>
<dbReference type="EMBL" id="MU003773">
    <property type="protein sequence ID" value="KAF2724136.1"/>
    <property type="molecule type" value="Genomic_DNA"/>
</dbReference>
<dbReference type="InterPro" id="IPR007148">
    <property type="entry name" value="SSU_processome_Utp12"/>
</dbReference>
<evidence type="ECO:0000259" key="5">
    <source>
        <dbReference type="Pfam" id="PF04003"/>
    </source>
</evidence>
<feature type="compositionally biased region" description="Basic and acidic residues" evidence="4">
    <location>
        <begin position="27"/>
        <end position="38"/>
    </location>
</feature>
<dbReference type="AlphaFoldDB" id="A0A9P4QFV9"/>
<feature type="compositionally biased region" description="Basic and acidic residues" evidence="4">
    <location>
        <begin position="45"/>
        <end position="55"/>
    </location>
</feature>